<reference evidence="2" key="1">
    <citation type="submission" date="2023-03" db="EMBL/GenBank/DDBJ databases">
        <authorList>
            <person name="Julca I."/>
        </authorList>
    </citation>
    <scope>NUCLEOTIDE SEQUENCE</scope>
</reference>
<dbReference type="Pfam" id="PF08268">
    <property type="entry name" value="FBA_3"/>
    <property type="match status" value="1"/>
</dbReference>
<dbReference type="EMBL" id="OX459126">
    <property type="protein sequence ID" value="CAI9118347.1"/>
    <property type="molecule type" value="Genomic_DNA"/>
</dbReference>
<dbReference type="Gene3D" id="1.20.1280.50">
    <property type="match status" value="1"/>
</dbReference>
<dbReference type="PANTHER" id="PTHR31672:SF13">
    <property type="entry name" value="F-BOX PROTEIN CPR30-LIKE"/>
    <property type="match status" value="1"/>
</dbReference>
<organism evidence="2 3">
    <name type="scientific">Oldenlandia corymbosa var. corymbosa</name>
    <dbReference type="NCBI Taxonomy" id="529605"/>
    <lineage>
        <taxon>Eukaryota</taxon>
        <taxon>Viridiplantae</taxon>
        <taxon>Streptophyta</taxon>
        <taxon>Embryophyta</taxon>
        <taxon>Tracheophyta</taxon>
        <taxon>Spermatophyta</taxon>
        <taxon>Magnoliopsida</taxon>
        <taxon>eudicotyledons</taxon>
        <taxon>Gunneridae</taxon>
        <taxon>Pentapetalae</taxon>
        <taxon>asterids</taxon>
        <taxon>lamiids</taxon>
        <taxon>Gentianales</taxon>
        <taxon>Rubiaceae</taxon>
        <taxon>Rubioideae</taxon>
        <taxon>Spermacoceae</taxon>
        <taxon>Hedyotis-Oldenlandia complex</taxon>
        <taxon>Oldenlandia</taxon>
    </lineage>
</organism>
<name>A0AAV1EF42_OLDCO</name>
<dbReference type="InterPro" id="IPR050796">
    <property type="entry name" value="SCF_F-box_component"/>
</dbReference>
<dbReference type="InterPro" id="IPR001810">
    <property type="entry name" value="F-box_dom"/>
</dbReference>
<accession>A0AAV1EF42</accession>
<sequence>MASETEQTGGGSREKASQAAVAAAGELFLDQADILTEVLLRLDVKSLCNCRCVCKAWKATIANPAFDKMHSERYNRRDYLLFEEKVFYGLPYGLSSIRYIIAEHNEVDMEVRATRLGGVVISDKYWTRGNLLAQDGGLVCFVSESKLIYLCNPQTGQTTFLPLEPFQSSSNSISILNAGLVFGYLSSKREYVIIVIGVSWKKMRSFRANGFVKSFRASKFCFDFDHGSSYSASWKEIKENCPYCVDEGGILVDNSAYWVAREKNKPIITLDLESDKFGLIGYPPGWDSRLLSNSNSVSARLIDLKGQLYLTDSFSYVRSGMIELWALIKTNESCWVKEHAIKLDFPVASVYPKSSSRGELIVESRANEDCVKKYYIVNPYKESARLVNPVEYTDDIYLVGFFRRNFF</sequence>
<dbReference type="PANTHER" id="PTHR31672">
    <property type="entry name" value="BNACNNG10540D PROTEIN"/>
    <property type="match status" value="1"/>
</dbReference>
<proteinExistence type="predicted"/>
<dbReference type="NCBIfam" id="TIGR01640">
    <property type="entry name" value="F_box_assoc_1"/>
    <property type="match status" value="1"/>
</dbReference>
<dbReference type="InterPro" id="IPR036047">
    <property type="entry name" value="F-box-like_dom_sf"/>
</dbReference>
<dbReference type="InterPro" id="IPR013187">
    <property type="entry name" value="F-box-assoc_dom_typ3"/>
</dbReference>
<dbReference type="InterPro" id="IPR017451">
    <property type="entry name" value="F-box-assoc_interact_dom"/>
</dbReference>
<protein>
    <submittedName>
        <fullName evidence="2">OLC1v1019906C1</fullName>
    </submittedName>
</protein>
<dbReference type="CDD" id="cd22157">
    <property type="entry name" value="F-box_AtFBW1-like"/>
    <property type="match status" value="1"/>
</dbReference>
<dbReference type="SMART" id="SM00256">
    <property type="entry name" value="FBOX"/>
    <property type="match status" value="1"/>
</dbReference>
<evidence type="ECO:0000313" key="3">
    <source>
        <dbReference type="Proteomes" id="UP001161247"/>
    </source>
</evidence>
<gene>
    <name evidence="2" type="ORF">OLC1_LOCUS24237</name>
</gene>
<keyword evidence="3" id="KW-1185">Reference proteome</keyword>
<evidence type="ECO:0000313" key="2">
    <source>
        <dbReference type="EMBL" id="CAI9118347.1"/>
    </source>
</evidence>
<evidence type="ECO:0000259" key="1">
    <source>
        <dbReference type="SMART" id="SM00256"/>
    </source>
</evidence>
<feature type="domain" description="F-box" evidence="1">
    <location>
        <begin position="33"/>
        <end position="70"/>
    </location>
</feature>
<dbReference type="Pfam" id="PF00646">
    <property type="entry name" value="F-box"/>
    <property type="match status" value="1"/>
</dbReference>
<dbReference type="Proteomes" id="UP001161247">
    <property type="component" value="Chromosome 9"/>
</dbReference>
<dbReference type="SUPFAM" id="SSF81383">
    <property type="entry name" value="F-box domain"/>
    <property type="match status" value="1"/>
</dbReference>
<dbReference type="AlphaFoldDB" id="A0AAV1EF42"/>